<feature type="region of interest" description="Disordered" evidence="1">
    <location>
        <begin position="1"/>
        <end position="59"/>
    </location>
</feature>
<dbReference type="Proteomes" id="UP000318052">
    <property type="component" value="Unassembled WGS sequence"/>
</dbReference>
<evidence type="ECO:0000313" key="4">
    <source>
        <dbReference type="Proteomes" id="UP000292095"/>
    </source>
</evidence>
<evidence type="ECO:0000313" key="3">
    <source>
        <dbReference type="EMBL" id="TWV25625.1"/>
    </source>
</evidence>
<dbReference type="EMBL" id="PKLK01000002">
    <property type="protein sequence ID" value="RZE45906.1"/>
    <property type="molecule type" value="Genomic_DNA"/>
</dbReference>
<reference evidence="3" key="3">
    <citation type="submission" date="2019-07" db="EMBL/GenBank/DDBJ databases">
        <authorList>
            <person name="Pylro V."/>
            <person name="Dias A."/>
            <person name="Andreote F."/>
            <person name="Varani A."/>
            <person name="Andreote C."/>
            <person name="Bernardo E."/>
            <person name="Martins T."/>
        </authorList>
    </citation>
    <scope>NUCLEOTIDE SEQUENCE</scope>
    <source>
        <strain evidence="3">77</strain>
    </source>
</reference>
<evidence type="ECO:0000256" key="1">
    <source>
        <dbReference type="SAM" id="MobiDB-lite"/>
    </source>
</evidence>
<dbReference type="EMBL" id="VOGX01000018">
    <property type="protein sequence ID" value="TWV25625.1"/>
    <property type="molecule type" value="Genomic_DNA"/>
</dbReference>
<dbReference type="RefSeq" id="WP_008404467.1">
    <property type="nucleotide sequence ID" value="NZ_CP014485.1"/>
</dbReference>
<keyword evidence="5" id="KW-1185">Reference proteome</keyword>
<reference evidence="3" key="2">
    <citation type="journal article" date="2019" name="Microbiol. Resour. Announc.">
        <title>Draft Genomic Sequences of Streptomyces misionensis and Streptomyces albidoflavus, bacteria applied for phytopathogen biocontrol.</title>
        <authorList>
            <person name="Pylro V."/>
            <person name="Dias A."/>
            <person name="Andreote F."/>
            <person name="Varani A."/>
            <person name="Andreote C."/>
            <person name="Bernardo E."/>
            <person name="Martins T."/>
        </authorList>
    </citation>
    <scope>NUCLEOTIDE SEQUENCE</scope>
    <source>
        <strain evidence="3">77</strain>
    </source>
</reference>
<accession>A0AB37XJX0</accession>
<sequence>MRAHTHTTTPDEGRGLQSPGHGQPSPALLSRADPGYARFLRRHSTDQNAQDETGQEHHR</sequence>
<evidence type="ECO:0000313" key="2">
    <source>
        <dbReference type="EMBL" id="RZE45906.1"/>
    </source>
</evidence>
<dbReference type="AlphaFoldDB" id="A0AB37XJX0"/>
<evidence type="ECO:0000313" key="5">
    <source>
        <dbReference type="Proteomes" id="UP000318052"/>
    </source>
</evidence>
<proteinExistence type="predicted"/>
<dbReference type="Proteomes" id="UP000292095">
    <property type="component" value="Unassembled WGS sequence"/>
</dbReference>
<name>A0AB37XJX0_9ACTN</name>
<protein>
    <submittedName>
        <fullName evidence="2">Uncharacterized protein</fullName>
    </submittedName>
</protein>
<organism evidence="2 4">
    <name type="scientific">Streptomyces albidoflavus</name>
    <dbReference type="NCBI Taxonomy" id="1886"/>
    <lineage>
        <taxon>Bacteria</taxon>
        <taxon>Bacillati</taxon>
        <taxon>Actinomycetota</taxon>
        <taxon>Actinomycetes</taxon>
        <taxon>Kitasatosporales</taxon>
        <taxon>Streptomycetaceae</taxon>
        <taxon>Streptomyces</taxon>
        <taxon>Streptomyces albidoflavus group</taxon>
    </lineage>
</organism>
<comment type="caution">
    <text evidence="2">The sequence shown here is derived from an EMBL/GenBank/DDBJ whole genome shotgun (WGS) entry which is preliminary data.</text>
</comment>
<reference evidence="2 4" key="1">
    <citation type="submission" date="2017-12" db="EMBL/GenBank/DDBJ databases">
        <title>Population genomics insights into the ecological differentiation and adaptive evolution in streptomycetes.</title>
        <authorList>
            <person name="Li Y."/>
            <person name="Huang Y."/>
        </authorList>
    </citation>
    <scope>NUCLEOTIDE SEQUENCE [LARGE SCALE GENOMIC DNA]</scope>
    <source>
        <strain evidence="2 4">FXJ.2339</strain>
    </source>
</reference>
<gene>
    <name evidence="2" type="ORF">C0Q91_02965</name>
    <name evidence="3" type="ORF">FRZ02_02450</name>
</gene>